<evidence type="ECO:0000313" key="1">
    <source>
        <dbReference type="EMBL" id="MFF0009568.1"/>
    </source>
</evidence>
<name>A0ABW6N9W1_9ACTN</name>
<comment type="caution">
    <text evidence="1">The sequence shown here is derived from an EMBL/GenBank/DDBJ whole genome shotgun (WGS) entry which is preliminary data.</text>
</comment>
<gene>
    <name evidence="1" type="ORF">ACFYQT_39940</name>
</gene>
<organism evidence="1 2">
    <name type="scientific">Streptomyces tibetensis</name>
    <dbReference type="NCBI Taxonomy" id="2382123"/>
    <lineage>
        <taxon>Bacteria</taxon>
        <taxon>Bacillati</taxon>
        <taxon>Actinomycetota</taxon>
        <taxon>Actinomycetes</taxon>
        <taxon>Kitasatosporales</taxon>
        <taxon>Streptomycetaceae</taxon>
        <taxon>Streptomyces</taxon>
    </lineage>
</organism>
<protein>
    <submittedName>
        <fullName evidence="1">Uncharacterized protein</fullName>
    </submittedName>
</protein>
<accession>A0ABW6N9W1</accession>
<reference evidence="1 2" key="1">
    <citation type="submission" date="2024-10" db="EMBL/GenBank/DDBJ databases">
        <title>The Natural Products Discovery Center: Release of the First 8490 Sequenced Strains for Exploring Actinobacteria Biosynthetic Diversity.</title>
        <authorList>
            <person name="Kalkreuter E."/>
            <person name="Kautsar S.A."/>
            <person name="Yang D."/>
            <person name="Bader C.D."/>
            <person name="Teijaro C.N."/>
            <person name="Fluegel L."/>
            <person name="Davis C.M."/>
            <person name="Simpson J.R."/>
            <person name="Lauterbach L."/>
            <person name="Steele A.D."/>
            <person name="Gui C."/>
            <person name="Meng S."/>
            <person name="Li G."/>
            <person name="Viehrig K."/>
            <person name="Ye F."/>
            <person name="Su P."/>
            <person name="Kiefer A.F."/>
            <person name="Nichols A."/>
            <person name="Cepeda A.J."/>
            <person name="Yan W."/>
            <person name="Fan B."/>
            <person name="Jiang Y."/>
            <person name="Adhikari A."/>
            <person name="Zheng C.-J."/>
            <person name="Schuster L."/>
            <person name="Cowan T.M."/>
            <person name="Smanski M.J."/>
            <person name="Chevrette M.G."/>
            <person name="De Carvalho L.P.S."/>
            <person name="Shen B."/>
        </authorList>
    </citation>
    <scope>NUCLEOTIDE SEQUENCE [LARGE SCALE GENOMIC DNA]</scope>
    <source>
        <strain evidence="1 2">NPDC005497</strain>
    </source>
</reference>
<dbReference type="RefSeq" id="WP_389835494.1">
    <property type="nucleotide sequence ID" value="NZ_JBIAJP010000021.1"/>
</dbReference>
<sequence length="67" mass="7425">MTAEDKIIHYLKDKVGLTGADTLVAQFRSEIVKRVSDEPLPEFPAGEDPGVVARTVRNMDLRAITEL</sequence>
<proteinExistence type="predicted"/>
<keyword evidence="2" id="KW-1185">Reference proteome</keyword>
<dbReference type="EMBL" id="JBIAJP010000021">
    <property type="protein sequence ID" value="MFF0009568.1"/>
    <property type="molecule type" value="Genomic_DNA"/>
</dbReference>
<dbReference type="Proteomes" id="UP001601422">
    <property type="component" value="Unassembled WGS sequence"/>
</dbReference>
<evidence type="ECO:0000313" key="2">
    <source>
        <dbReference type="Proteomes" id="UP001601422"/>
    </source>
</evidence>